<organism evidence="5 6">
    <name type="scientific">Leptospira bandrabouensis</name>
    <dbReference type="NCBI Taxonomy" id="2484903"/>
    <lineage>
        <taxon>Bacteria</taxon>
        <taxon>Pseudomonadati</taxon>
        <taxon>Spirochaetota</taxon>
        <taxon>Spirochaetia</taxon>
        <taxon>Leptospirales</taxon>
        <taxon>Leptospiraceae</taxon>
        <taxon>Leptospira</taxon>
    </lineage>
</organism>
<evidence type="ECO:0000313" key="6">
    <source>
        <dbReference type="Proteomes" id="UP000297649"/>
    </source>
</evidence>
<dbReference type="GO" id="GO:0006310">
    <property type="term" value="P:DNA recombination"/>
    <property type="evidence" value="ECO:0007669"/>
    <property type="project" value="UniProtKB-KW"/>
</dbReference>
<dbReference type="EMBL" id="RQHU01000022">
    <property type="protein sequence ID" value="TGN11608.1"/>
    <property type="molecule type" value="Genomic_DNA"/>
</dbReference>
<dbReference type="InterPro" id="IPR011010">
    <property type="entry name" value="DNA_brk_join_enz"/>
</dbReference>
<gene>
    <name evidence="5" type="ORF">EHR08_17090</name>
</gene>
<accession>A0A6H3NJS7</accession>
<comment type="similarity">
    <text evidence="1">Belongs to the 'phage' integrase family.</text>
</comment>
<evidence type="ECO:0000256" key="1">
    <source>
        <dbReference type="ARBA" id="ARBA00008857"/>
    </source>
</evidence>
<dbReference type="PANTHER" id="PTHR30349">
    <property type="entry name" value="PHAGE INTEGRASE-RELATED"/>
    <property type="match status" value="1"/>
</dbReference>
<keyword evidence="2" id="KW-0238">DNA-binding</keyword>
<dbReference type="Gene3D" id="1.10.443.10">
    <property type="entry name" value="Intergrase catalytic core"/>
    <property type="match status" value="1"/>
</dbReference>
<dbReference type="PROSITE" id="PS51898">
    <property type="entry name" value="TYR_RECOMBINASE"/>
    <property type="match status" value="1"/>
</dbReference>
<dbReference type="GO" id="GO:0003677">
    <property type="term" value="F:DNA binding"/>
    <property type="evidence" value="ECO:0007669"/>
    <property type="project" value="UniProtKB-KW"/>
</dbReference>
<dbReference type="RefSeq" id="WP_135781516.1">
    <property type="nucleotide sequence ID" value="NZ_RQHU01000022.1"/>
</dbReference>
<dbReference type="Proteomes" id="UP000297649">
    <property type="component" value="Unassembled WGS sequence"/>
</dbReference>
<evidence type="ECO:0000256" key="2">
    <source>
        <dbReference type="ARBA" id="ARBA00023125"/>
    </source>
</evidence>
<comment type="caution">
    <text evidence="5">The sequence shown here is derived from an EMBL/GenBank/DDBJ whole genome shotgun (WGS) entry which is preliminary data.</text>
</comment>
<evidence type="ECO:0000313" key="5">
    <source>
        <dbReference type="EMBL" id="TGN11608.1"/>
    </source>
</evidence>
<evidence type="ECO:0000259" key="4">
    <source>
        <dbReference type="PROSITE" id="PS51898"/>
    </source>
</evidence>
<dbReference type="AlphaFoldDB" id="A0A6H3NJS7"/>
<protein>
    <submittedName>
        <fullName evidence="5">Site-specific integrase</fullName>
    </submittedName>
</protein>
<dbReference type="InterPro" id="IPR002104">
    <property type="entry name" value="Integrase_catalytic"/>
</dbReference>
<dbReference type="CDD" id="cd00397">
    <property type="entry name" value="DNA_BRE_C"/>
    <property type="match status" value="1"/>
</dbReference>
<dbReference type="Pfam" id="PF00589">
    <property type="entry name" value="Phage_integrase"/>
    <property type="match status" value="1"/>
</dbReference>
<sequence>MKSSKVIHIAEFRKTRVVSPPRKPTDSDVGIMLTKGLSDVAMKELVDKFETPTTEAEYRNRAIFAVMSTTGLRAREVVSLKFSSLFESPEGLQLLRYYKKGGGEGIICLNSKALDTVRKYHKRAGLNSDFFFLSLPEKNRKFRHPITTRTLQNIVRSWEQVTVSGRMIHPHSLRHTVAQRVMNKFGSIATQKLLGHASPTTTARYYTKPYFDASDVLVWK</sequence>
<dbReference type="InterPro" id="IPR013762">
    <property type="entry name" value="Integrase-like_cat_sf"/>
</dbReference>
<dbReference type="GO" id="GO:0015074">
    <property type="term" value="P:DNA integration"/>
    <property type="evidence" value="ECO:0007669"/>
    <property type="project" value="InterPro"/>
</dbReference>
<dbReference type="SUPFAM" id="SSF56349">
    <property type="entry name" value="DNA breaking-rejoining enzymes"/>
    <property type="match status" value="1"/>
</dbReference>
<feature type="domain" description="Tyr recombinase" evidence="4">
    <location>
        <begin position="32"/>
        <end position="220"/>
    </location>
</feature>
<reference evidence="5" key="1">
    <citation type="journal article" date="2019" name="PLoS Negl. Trop. Dis.">
        <title>Revisiting the worldwide diversity of Leptospira species in the environment.</title>
        <authorList>
            <person name="Vincent A.T."/>
            <person name="Schiettekatte O."/>
            <person name="Bourhy P."/>
            <person name="Veyrier F.J."/>
            <person name="Picardeau M."/>
        </authorList>
    </citation>
    <scope>NUCLEOTIDE SEQUENCE [LARGE SCALE GENOMIC DNA]</scope>
    <source>
        <strain evidence="5">201601109</strain>
    </source>
</reference>
<dbReference type="InterPro" id="IPR050090">
    <property type="entry name" value="Tyrosine_recombinase_XerCD"/>
</dbReference>
<proteinExistence type="inferred from homology"/>
<name>A0A6H3NJS7_9LEPT</name>
<dbReference type="PANTHER" id="PTHR30349:SF41">
    <property type="entry name" value="INTEGRASE_RECOMBINASE PROTEIN MJ0367-RELATED"/>
    <property type="match status" value="1"/>
</dbReference>
<keyword evidence="3" id="KW-0233">DNA recombination</keyword>
<keyword evidence="6" id="KW-1185">Reference proteome</keyword>
<evidence type="ECO:0000256" key="3">
    <source>
        <dbReference type="ARBA" id="ARBA00023172"/>
    </source>
</evidence>